<evidence type="ECO:0000259" key="6">
    <source>
        <dbReference type="Pfam" id="PF04932"/>
    </source>
</evidence>
<evidence type="ECO:0000256" key="5">
    <source>
        <dbReference type="SAM" id="Phobius"/>
    </source>
</evidence>
<reference evidence="8" key="1">
    <citation type="submission" date="2017-08" db="EMBL/GenBank/DDBJ databases">
        <title>A dynamic microbial community with high functional redundancy inhabits the cold, oxic subseafloor aquifer.</title>
        <authorList>
            <person name="Tully B.J."/>
            <person name="Wheat C.G."/>
            <person name="Glazer B.T."/>
            <person name="Huber J.A."/>
        </authorList>
    </citation>
    <scope>NUCLEOTIDE SEQUENCE [LARGE SCALE GENOMIC DNA]</scope>
</reference>
<evidence type="ECO:0000256" key="3">
    <source>
        <dbReference type="ARBA" id="ARBA00022989"/>
    </source>
</evidence>
<dbReference type="PANTHER" id="PTHR37422">
    <property type="entry name" value="TEICHURONIC ACID BIOSYNTHESIS PROTEIN TUAE"/>
    <property type="match status" value="1"/>
</dbReference>
<feature type="transmembrane region" description="Helical" evidence="5">
    <location>
        <begin position="228"/>
        <end position="246"/>
    </location>
</feature>
<dbReference type="InterPro" id="IPR007016">
    <property type="entry name" value="O-antigen_ligase-rel_domated"/>
</dbReference>
<proteinExistence type="predicted"/>
<evidence type="ECO:0000256" key="2">
    <source>
        <dbReference type="ARBA" id="ARBA00022692"/>
    </source>
</evidence>
<evidence type="ECO:0000313" key="8">
    <source>
        <dbReference type="Proteomes" id="UP000218327"/>
    </source>
</evidence>
<feature type="transmembrane region" description="Helical" evidence="5">
    <location>
        <begin position="206"/>
        <end position="221"/>
    </location>
</feature>
<feature type="transmembrane region" description="Helical" evidence="5">
    <location>
        <begin position="406"/>
        <end position="425"/>
    </location>
</feature>
<feature type="transmembrane region" description="Helical" evidence="5">
    <location>
        <begin position="57"/>
        <end position="78"/>
    </location>
</feature>
<accession>A0A2A5B7D7</accession>
<evidence type="ECO:0000256" key="4">
    <source>
        <dbReference type="ARBA" id="ARBA00023136"/>
    </source>
</evidence>
<feature type="domain" description="O-antigen ligase-related" evidence="6">
    <location>
        <begin position="191"/>
        <end position="310"/>
    </location>
</feature>
<feature type="transmembrane region" description="Helical" evidence="5">
    <location>
        <begin position="302"/>
        <end position="321"/>
    </location>
</feature>
<evidence type="ECO:0000256" key="1">
    <source>
        <dbReference type="ARBA" id="ARBA00004141"/>
    </source>
</evidence>
<comment type="caution">
    <text evidence="7">The sequence shown here is derived from an EMBL/GenBank/DDBJ whole genome shotgun (WGS) entry which is preliminary data.</text>
</comment>
<feature type="transmembrane region" description="Helical" evidence="5">
    <location>
        <begin position="375"/>
        <end position="394"/>
    </location>
</feature>
<dbReference type="Proteomes" id="UP000218327">
    <property type="component" value="Unassembled WGS sequence"/>
</dbReference>
<gene>
    <name evidence="7" type="ORF">COA96_03545</name>
</gene>
<name>A0A2A5B7D7_9GAMM</name>
<evidence type="ECO:0000313" key="7">
    <source>
        <dbReference type="EMBL" id="PCJ27270.1"/>
    </source>
</evidence>
<keyword evidence="4 5" id="KW-0472">Membrane</keyword>
<dbReference type="PANTHER" id="PTHR37422:SF13">
    <property type="entry name" value="LIPOPOLYSACCHARIDE BIOSYNTHESIS PROTEIN PA4999-RELATED"/>
    <property type="match status" value="1"/>
</dbReference>
<dbReference type="InterPro" id="IPR051533">
    <property type="entry name" value="WaaL-like"/>
</dbReference>
<sequence length="429" mass="48150">MAFFCIIIYTVALLLRPHEWPIFGLGETAVIKVSLAICIMLFVILKNKNLNIPQVKLMALLTLAILLSVLLGGWLGGAMAQTESFLRTAVIPFILLNAFLDTRKKQYFMLILIVMISIIMVSNGHQQVSSEAGLGWIGNRVYQNGSLIRINFVGFFNDPNDLGMFLVMTIPIVFLLMQKVNPVFKAPLMACVLALLYGIYLTNSRGTLLATMSIIAFWFYRRYGMNASIWVGIVTLPIMLFVFSNFRQIEFEDESSQGRINAWYAGYEMLLRNPIFGVGKGGFIDNHERTAHNSFVLSFAELGLFGCLVWTGLMVSTLVILTRISNKSFVPDNFPENDKRYIAAKDESLIATMFLYSFLAFGVSSFFLSRTYVPFLYFFLGMSSAGLGRVRTLFPETSDIYTHKELFILSGATTVAGIFAVYMLIKIGL</sequence>
<dbReference type="AlphaFoldDB" id="A0A2A5B7D7"/>
<dbReference type="GO" id="GO:0016020">
    <property type="term" value="C:membrane"/>
    <property type="evidence" value="ECO:0007669"/>
    <property type="project" value="UniProtKB-SubCell"/>
</dbReference>
<comment type="subcellular location">
    <subcellularLocation>
        <location evidence="1">Membrane</location>
        <topology evidence="1">Multi-pass membrane protein</topology>
    </subcellularLocation>
</comment>
<keyword evidence="2 5" id="KW-0812">Transmembrane</keyword>
<feature type="transmembrane region" description="Helical" evidence="5">
    <location>
        <begin position="84"/>
        <end position="100"/>
    </location>
</feature>
<feature type="transmembrane region" description="Helical" evidence="5">
    <location>
        <begin position="107"/>
        <end position="125"/>
    </location>
</feature>
<feature type="transmembrane region" description="Helical" evidence="5">
    <location>
        <begin position="162"/>
        <end position="177"/>
    </location>
</feature>
<dbReference type="Pfam" id="PF04932">
    <property type="entry name" value="Wzy_C"/>
    <property type="match status" value="1"/>
</dbReference>
<keyword evidence="3 5" id="KW-1133">Transmembrane helix</keyword>
<feature type="transmembrane region" description="Helical" evidence="5">
    <location>
        <begin position="349"/>
        <end position="369"/>
    </location>
</feature>
<protein>
    <recommendedName>
        <fullName evidence="6">O-antigen ligase-related domain-containing protein</fullName>
    </recommendedName>
</protein>
<organism evidence="7 8">
    <name type="scientific">SAR86 cluster bacterium</name>
    <dbReference type="NCBI Taxonomy" id="2030880"/>
    <lineage>
        <taxon>Bacteria</taxon>
        <taxon>Pseudomonadati</taxon>
        <taxon>Pseudomonadota</taxon>
        <taxon>Gammaproteobacteria</taxon>
        <taxon>SAR86 cluster</taxon>
    </lineage>
</organism>
<dbReference type="EMBL" id="NVVJ01000007">
    <property type="protein sequence ID" value="PCJ27270.1"/>
    <property type="molecule type" value="Genomic_DNA"/>
</dbReference>
<feature type="transmembrane region" description="Helical" evidence="5">
    <location>
        <begin position="20"/>
        <end position="45"/>
    </location>
</feature>